<gene>
    <name evidence="4" type="ORF">HA039_15640</name>
</gene>
<name>A0A6G9GZ70_9ACTN</name>
<evidence type="ECO:0000313" key="4">
    <source>
        <dbReference type="EMBL" id="QIQ03568.1"/>
    </source>
</evidence>
<dbReference type="AlphaFoldDB" id="A0A6G9GZ70"/>
<feature type="domain" description="DUF3152" evidence="3">
    <location>
        <begin position="54"/>
        <end position="211"/>
    </location>
</feature>
<evidence type="ECO:0000313" key="5">
    <source>
        <dbReference type="Proteomes" id="UP000501179"/>
    </source>
</evidence>
<feature type="region of interest" description="Disordered" evidence="1">
    <location>
        <begin position="46"/>
        <end position="68"/>
    </location>
</feature>
<dbReference type="Pfam" id="PF11350">
    <property type="entry name" value="DUF3152"/>
    <property type="match status" value="1"/>
</dbReference>
<dbReference type="SUPFAM" id="SSF55486">
    <property type="entry name" value="Metalloproteases ('zincins'), catalytic domain"/>
    <property type="match status" value="1"/>
</dbReference>
<evidence type="ECO:0000256" key="1">
    <source>
        <dbReference type="SAM" id="MobiDB-lite"/>
    </source>
</evidence>
<sequence length="232" mass="24460">MSITGTEGADVGAVTGERRGPGARALLFGLCLVVLIGAAASLGSRQRGPEPAAFTTASAHGAPVGTGTPRRYLVQVETGTGLSADRAATEIQDILADPRSWAAHGRGAFQLVSAHADFTIRIATPATADRLCRAEGLDTHGELNCETTEGVVVNLRRWTEGSPTFDGPASDYRHLIINHEIGHEIGLRRHLACPGPGWPAPVMMQQIKGLDGCRANAWPYDRNGTYLSGPFA</sequence>
<dbReference type="InterPro" id="IPR022603">
    <property type="entry name" value="DUF3152"/>
</dbReference>
<proteinExistence type="predicted"/>
<protein>
    <submittedName>
        <fullName evidence="4">DUF3152 domain-containing protein</fullName>
    </submittedName>
</protein>
<keyword evidence="2" id="KW-0812">Transmembrane</keyword>
<keyword evidence="2" id="KW-0472">Membrane</keyword>
<evidence type="ECO:0000256" key="2">
    <source>
        <dbReference type="SAM" id="Phobius"/>
    </source>
</evidence>
<feature type="transmembrane region" description="Helical" evidence="2">
    <location>
        <begin position="25"/>
        <end position="43"/>
    </location>
</feature>
<organism evidence="4 5">
    <name type="scientific">Streptomyces liangshanensis</name>
    <dbReference type="NCBI Taxonomy" id="2717324"/>
    <lineage>
        <taxon>Bacteria</taxon>
        <taxon>Bacillati</taxon>
        <taxon>Actinomycetota</taxon>
        <taxon>Actinomycetes</taxon>
        <taxon>Kitasatosporales</taxon>
        <taxon>Streptomycetaceae</taxon>
        <taxon>Streptomyces</taxon>
    </lineage>
</organism>
<accession>A0A6G9GZ70</accession>
<keyword evidence="2" id="KW-1133">Transmembrane helix</keyword>
<keyword evidence="5" id="KW-1185">Reference proteome</keyword>
<dbReference type="KEGG" id="slia:HA039_15640"/>
<dbReference type="Proteomes" id="UP000501179">
    <property type="component" value="Chromosome"/>
</dbReference>
<evidence type="ECO:0000259" key="3">
    <source>
        <dbReference type="Pfam" id="PF11350"/>
    </source>
</evidence>
<dbReference type="EMBL" id="CP050177">
    <property type="protein sequence ID" value="QIQ03568.1"/>
    <property type="molecule type" value="Genomic_DNA"/>
</dbReference>
<reference evidence="4 5" key="1">
    <citation type="submission" date="2020-03" db="EMBL/GenBank/DDBJ databases">
        <title>A novel species.</title>
        <authorList>
            <person name="Gao J."/>
        </authorList>
    </citation>
    <scope>NUCLEOTIDE SEQUENCE [LARGE SCALE GENOMIC DNA]</scope>
    <source>
        <strain evidence="4 5">QMT-12</strain>
    </source>
</reference>